<dbReference type="Gene3D" id="1.10.10.60">
    <property type="entry name" value="Homeodomain-like"/>
    <property type="match status" value="1"/>
</dbReference>
<dbReference type="InterPro" id="IPR036388">
    <property type="entry name" value="WH-like_DNA-bd_sf"/>
</dbReference>
<dbReference type="InterPro" id="IPR041025">
    <property type="entry name" value="HNH_repeat"/>
</dbReference>
<dbReference type="SUPFAM" id="SSF54060">
    <property type="entry name" value="His-Me finger endonucleases"/>
    <property type="match status" value="1"/>
</dbReference>
<dbReference type="InterPro" id="IPR003615">
    <property type="entry name" value="HNH_nuc"/>
</dbReference>
<dbReference type="SUPFAM" id="SSF46785">
    <property type="entry name" value="Winged helix' DNA-binding domain"/>
    <property type="match status" value="1"/>
</dbReference>
<dbReference type="InterPro" id="IPR044925">
    <property type="entry name" value="His-Me_finger_sf"/>
</dbReference>
<dbReference type="Pfam" id="PF03551">
    <property type="entry name" value="PadR"/>
    <property type="match status" value="1"/>
</dbReference>
<feature type="domain" description="Transcription regulator PadR N-terminal" evidence="2">
    <location>
        <begin position="276"/>
        <end position="335"/>
    </location>
</feature>
<evidence type="ECO:0000313" key="4">
    <source>
        <dbReference type="EMBL" id="SEO72827.1"/>
    </source>
</evidence>
<name>A0A1H8S2R4_9EURY</name>
<dbReference type="Proteomes" id="UP000198775">
    <property type="component" value="Unassembled WGS sequence"/>
</dbReference>
<gene>
    <name evidence="4" type="ORF">SAMN05216388_1017123</name>
</gene>
<keyword evidence="4" id="KW-0255">Endonuclease</keyword>
<dbReference type="RefSeq" id="WP_092662174.1">
    <property type="nucleotide sequence ID" value="NZ_FOCX01000017.1"/>
</dbReference>
<feature type="domain" description="HNH nuclease" evidence="3">
    <location>
        <begin position="112"/>
        <end position="158"/>
    </location>
</feature>
<proteinExistence type="predicted"/>
<dbReference type="Pfam" id="PF13392">
    <property type="entry name" value="HNH_3"/>
    <property type="match status" value="1"/>
</dbReference>
<accession>A0A1H8S2R4</accession>
<feature type="region of interest" description="Disordered" evidence="1">
    <location>
        <begin position="1"/>
        <end position="26"/>
    </location>
</feature>
<reference evidence="5" key="1">
    <citation type="submission" date="2016-10" db="EMBL/GenBank/DDBJ databases">
        <authorList>
            <person name="Varghese N."/>
            <person name="Submissions S."/>
        </authorList>
    </citation>
    <scope>NUCLEOTIDE SEQUENCE [LARGE SCALE GENOMIC DNA]</scope>
    <source>
        <strain evidence="5">IBRC-M 10043</strain>
    </source>
</reference>
<dbReference type="OrthoDB" id="223711at2157"/>
<evidence type="ECO:0000313" key="5">
    <source>
        <dbReference type="Proteomes" id="UP000198775"/>
    </source>
</evidence>
<dbReference type="AlphaFoldDB" id="A0A1H8S2R4"/>
<keyword evidence="4" id="KW-0540">Nuclease</keyword>
<dbReference type="Gene3D" id="1.10.10.10">
    <property type="entry name" value="Winged helix-like DNA-binding domain superfamily/Winged helix DNA-binding domain"/>
    <property type="match status" value="1"/>
</dbReference>
<keyword evidence="5" id="KW-1185">Reference proteome</keyword>
<keyword evidence="4" id="KW-0378">Hydrolase</keyword>
<dbReference type="InterPro" id="IPR036390">
    <property type="entry name" value="WH_DNA-bd_sf"/>
</dbReference>
<evidence type="ECO:0000259" key="2">
    <source>
        <dbReference type="Pfam" id="PF03551"/>
    </source>
</evidence>
<dbReference type="EMBL" id="FOCX01000017">
    <property type="protein sequence ID" value="SEO72827.1"/>
    <property type="molecule type" value="Genomic_DNA"/>
</dbReference>
<dbReference type="InterPro" id="IPR005149">
    <property type="entry name" value="Tscrpt_reg_PadR_N"/>
</dbReference>
<sequence>MSSKDTGQLNCGPTDTQESPDTKPWRDESILRELYHGRGQTTREIADELGCTNGTVSTWLDKHDIETRENWTAGVEAAKRVNRVEYVQQRTLPAGYEYWASKEGEDRTNEIVYVHRLLAVAEYGFDAVADADVHHENGIQWDNRPANIRPIDKADHTRSHNSNRYTDEELLDEIRAVADAVGGRPVCRDLQDHGDVCPQTIIRRFDSWANAIEAAGVGEPDPDDSAVESDETRQTTLIADGGVVQTSPDPEPVAADLTAFQRDVLVELAKSQVSPEQTYGLRLKERVGEYYGREISHAQIYTNLDKLVDRGLVEKGDIDRRTHSYELTDAGYDVLVSHHDRLASAINEVSGQTIPLAGGDD</sequence>
<feature type="compositionally biased region" description="Polar residues" evidence="1">
    <location>
        <begin position="1"/>
        <end position="19"/>
    </location>
</feature>
<dbReference type="Gene3D" id="3.90.75.20">
    <property type="match status" value="1"/>
</dbReference>
<protein>
    <submittedName>
        <fullName evidence="4">HNH endonuclease</fullName>
    </submittedName>
</protein>
<dbReference type="GO" id="GO:0004519">
    <property type="term" value="F:endonuclease activity"/>
    <property type="evidence" value="ECO:0007669"/>
    <property type="project" value="UniProtKB-KW"/>
</dbReference>
<evidence type="ECO:0000259" key="3">
    <source>
        <dbReference type="Pfam" id="PF13392"/>
    </source>
</evidence>
<dbReference type="Pfam" id="PF18780">
    <property type="entry name" value="HNH_repeat"/>
    <property type="match status" value="1"/>
</dbReference>
<organism evidence="4 5">
    <name type="scientific">Halorientalis persicus</name>
    <dbReference type="NCBI Taxonomy" id="1367881"/>
    <lineage>
        <taxon>Archaea</taxon>
        <taxon>Methanobacteriati</taxon>
        <taxon>Methanobacteriota</taxon>
        <taxon>Stenosarchaea group</taxon>
        <taxon>Halobacteria</taxon>
        <taxon>Halobacteriales</taxon>
        <taxon>Haloarculaceae</taxon>
        <taxon>Halorientalis</taxon>
    </lineage>
</organism>
<evidence type="ECO:0000256" key="1">
    <source>
        <dbReference type="SAM" id="MobiDB-lite"/>
    </source>
</evidence>